<organism evidence="2 3">
    <name type="scientific">Miniimonas arenae</name>
    <dbReference type="NCBI Taxonomy" id="676201"/>
    <lineage>
        <taxon>Bacteria</taxon>
        <taxon>Bacillati</taxon>
        <taxon>Actinomycetota</taxon>
        <taxon>Actinomycetes</taxon>
        <taxon>Micrococcales</taxon>
        <taxon>Beutenbergiaceae</taxon>
        <taxon>Miniimonas</taxon>
    </lineage>
</organism>
<dbReference type="Proteomes" id="UP000313849">
    <property type="component" value="Unassembled WGS sequence"/>
</dbReference>
<dbReference type="EMBL" id="VENP01000012">
    <property type="protein sequence ID" value="TNU75990.1"/>
    <property type="molecule type" value="Genomic_DNA"/>
</dbReference>
<dbReference type="Gene3D" id="3.40.50.1110">
    <property type="entry name" value="SGNH hydrolase"/>
    <property type="match status" value="1"/>
</dbReference>
<dbReference type="SUPFAM" id="SSF52266">
    <property type="entry name" value="SGNH hydrolase"/>
    <property type="match status" value="1"/>
</dbReference>
<sequence>MPRWRSGRARRRPTRPPADAVRLFTIGDSLAAGVLEVGSPQRQRPFPDLLADLVRARGTAVTTANAARPSATLADARRRQAAELRAFRPTVAIVWVGLNDVLRWTFDAGAVRDALEEVLDVVRAAGARPLTATMPRPGEVLGIPGWSGRRIGARVEALNEQVLAAGAARGAVVLDLGALARGRRATAFGPDGVHLSPYGHALVAHGYLDLLERAGLVPGLVPLPEARLVPADAALVPGRAWTPADRAAWAATSGAVYAARRAIAASAGRLGAGTAPDGEPASRAT</sequence>
<feature type="domain" description="SGNH hydrolase-type esterase" evidence="1">
    <location>
        <begin position="26"/>
        <end position="202"/>
    </location>
</feature>
<comment type="caution">
    <text evidence="2">The sequence shown here is derived from an EMBL/GenBank/DDBJ whole genome shotgun (WGS) entry which is preliminary data.</text>
</comment>
<accession>A0A5C5BDY1</accession>
<dbReference type="AlphaFoldDB" id="A0A5C5BDY1"/>
<proteinExistence type="predicted"/>
<protein>
    <recommendedName>
        <fullName evidence="1">SGNH hydrolase-type esterase domain-containing protein</fullName>
    </recommendedName>
</protein>
<reference evidence="2 3" key="1">
    <citation type="submission" date="2019-06" db="EMBL/GenBank/DDBJ databases">
        <title>Draft genome sequence of Miniimonas arenae KCTC 19750T isolated from sea sand.</title>
        <authorList>
            <person name="Park S.-J."/>
        </authorList>
    </citation>
    <scope>NUCLEOTIDE SEQUENCE [LARGE SCALE GENOMIC DNA]</scope>
    <source>
        <strain evidence="2 3">KCTC 19750</strain>
    </source>
</reference>
<keyword evidence="3" id="KW-1185">Reference proteome</keyword>
<dbReference type="InterPro" id="IPR013830">
    <property type="entry name" value="SGNH_hydro"/>
</dbReference>
<evidence type="ECO:0000313" key="3">
    <source>
        <dbReference type="Proteomes" id="UP000313849"/>
    </source>
</evidence>
<dbReference type="OrthoDB" id="3465773at2"/>
<name>A0A5C5BDY1_9MICO</name>
<dbReference type="InterPro" id="IPR053140">
    <property type="entry name" value="GDSL_Rv0518-like"/>
</dbReference>
<dbReference type="PANTHER" id="PTHR43784:SF2">
    <property type="entry name" value="GDSL-LIKE LIPASE_ACYLHYDROLASE, PUTATIVE (AFU_ORTHOLOGUE AFUA_2G00820)-RELATED"/>
    <property type="match status" value="1"/>
</dbReference>
<evidence type="ECO:0000313" key="2">
    <source>
        <dbReference type="EMBL" id="TNU75990.1"/>
    </source>
</evidence>
<dbReference type="InterPro" id="IPR036514">
    <property type="entry name" value="SGNH_hydro_sf"/>
</dbReference>
<gene>
    <name evidence="2" type="ORF">FH969_04830</name>
</gene>
<evidence type="ECO:0000259" key="1">
    <source>
        <dbReference type="Pfam" id="PF13472"/>
    </source>
</evidence>
<dbReference type="PANTHER" id="PTHR43784">
    <property type="entry name" value="GDSL-LIKE LIPASE/ACYLHYDROLASE, PUTATIVE (AFU_ORTHOLOGUE AFUA_2G00820)-RELATED"/>
    <property type="match status" value="1"/>
</dbReference>
<dbReference type="Pfam" id="PF13472">
    <property type="entry name" value="Lipase_GDSL_2"/>
    <property type="match status" value="1"/>
</dbReference>